<accession>H0E973</accession>
<protein>
    <submittedName>
        <fullName evidence="2">Phospholipid/glycerol acyltransferase</fullName>
    </submittedName>
</protein>
<name>H0E973_9ACTN</name>
<keyword evidence="3" id="KW-1185">Reference proteome</keyword>
<proteinExistence type="predicted"/>
<feature type="domain" description="Phospholipid/glycerol acyltransferase" evidence="1">
    <location>
        <begin position="99"/>
        <end position="222"/>
    </location>
</feature>
<dbReference type="GO" id="GO:0016746">
    <property type="term" value="F:acyltransferase activity"/>
    <property type="evidence" value="ECO:0007669"/>
    <property type="project" value="UniProtKB-KW"/>
</dbReference>
<dbReference type="Proteomes" id="UP000005143">
    <property type="component" value="Unassembled WGS sequence"/>
</dbReference>
<evidence type="ECO:0000313" key="2">
    <source>
        <dbReference type="EMBL" id="EHN09779.1"/>
    </source>
</evidence>
<dbReference type="Pfam" id="PF01553">
    <property type="entry name" value="Acyltransferase"/>
    <property type="match status" value="1"/>
</dbReference>
<evidence type="ECO:0000259" key="1">
    <source>
        <dbReference type="Pfam" id="PF01553"/>
    </source>
</evidence>
<evidence type="ECO:0000313" key="3">
    <source>
        <dbReference type="Proteomes" id="UP000005143"/>
    </source>
</evidence>
<sequence>MADPTSLTDDAETAATDATPHRLAVPADAALGVLGQLADAATAVGRTALAPARAARMLPAAGRRGRRRPPAVDLDDRDSYLLRDLMPIAWIVSSLWFRADVRGLHHIPHDRPVLLVGNHAGGNLTPDSLVFVLAFASHFGPERPLHVLVADRVAASPGLGFLRRLGMLPGNAEAVRTALAAGACVLTHPAIGDDARAVDAACCAEGYVRLALDAGVEIVPVVSIGGQGTALIPARGRGLARALGGDRLARLLPWSPGVPRALGVLDRLPLPNRLAVQLLPPIDPVARFGPDPDPQVVHAHVSATMDEMLHELRRRRRLSVLR</sequence>
<comment type="caution">
    <text evidence="2">The sequence shown here is derived from an EMBL/GenBank/DDBJ whole genome shotgun (WGS) entry which is preliminary data.</text>
</comment>
<keyword evidence="2" id="KW-0808">Transferase</keyword>
<gene>
    <name evidence="2" type="ORF">PAI11_33900</name>
</gene>
<dbReference type="RefSeq" id="WP_007577397.1">
    <property type="nucleotide sequence ID" value="NZ_AGUD01000253.1"/>
</dbReference>
<dbReference type="AlphaFoldDB" id="H0E973"/>
<organism evidence="2 3">
    <name type="scientific">Patulibacter medicamentivorans</name>
    <dbReference type="NCBI Taxonomy" id="1097667"/>
    <lineage>
        <taxon>Bacteria</taxon>
        <taxon>Bacillati</taxon>
        <taxon>Actinomycetota</taxon>
        <taxon>Thermoleophilia</taxon>
        <taxon>Solirubrobacterales</taxon>
        <taxon>Patulibacteraceae</taxon>
        <taxon>Patulibacter</taxon>
    </lineage>
</organism>
<dbReference type="EMBL" id="AGUD01000253">
    <property type="protein sequence ID" value="EHN09779.1"/>
    <property type="molecule type" value="Genomic_DNA"/>
</dbReference>
<keyword evidence="2" id="KW-0012">Acyltransferase</keyword>
<dbReference type="OrthoDB" id="7056876at2"/>
<dbReference type="InterPro" id="IPR002123">
    <property type="entry name" value="Plipid/glycerol_acylTrfase"/>
</dbReference>
<reference evidence="2 3" key="1">
    <citation type="journal article" date="2013" name="Biodegradation">
        <title>Quantitative proteomic analysis of ibuprofen-degrading Patulibacter sp. strain I11.</title>
        <authorList>
            <person name="Almeida B."/>
            <person name="Kjeldal H."/>
            <person name="Lolas I."/>
            <person name="Knudsen A.D."/>
            <person name="Carvalho G."/>
            <person name="Nielsen K.L."/>
            <person name="Barreto Crespo M.T."/>
            <person name="Stensballe A."/>
            <person name="Nielsen J.L."/>
        </authorList>
    </citation>
    <scope>NUCLEOTIDE SEQUENCE [LARGE SCALE GENOMIC DNA]</scope>
    <source>
        <strain evidence="2 3">I11</strain>
    </source>
</reference>